<sequence length="298" mass="34307">MSRLDAAISERPITQLAIPGSHHSASADVDPKSEVESNLSPMLRALGSTSMIRETMAKWMQHQKISVKEQLESGIRYFDFSIEHTANDRFFVVNGLRCNQIDDYLDDLYRFLSEQSREIVIVKMDKFTSFSSENLKDFERFIEQKFGDLIVKQKATSLQNADAESLAEWSLERCWRKKKQIIFLFDTAFPLRIAWPISRYAKVNQSGSDCVEEVIDRLKDTTLSRELEVLQIDESVLSLQLSDALRNPMTTFEKQYGRQATREIVQFIRKNSPKNLNVVAVDFCEEADFAQSIIALNK</sequence>
<evidence type="ECO:0000313" key="3">
    <source>
        <dbReference type="WBParaSite" id="MBELARI_LOCUS20307.1"/>
    </source>
</evidence>
<evidence type="ECO:0000313" key="2">
    <source>
        <dbReference type="Proteomes" id="UP000887575"/>
    </source>
</evidence>
<organism evidence="2 3">
    <name type="scientific">Mesorhabditis belari</name>
    <dbReference type="NCBI Taxonomy" id="2138241"/>
    <lineage>
        <taxon>Eukaryota</taxon>
        <taxon>Metazoa</taxon>
        <taxon>Ecdysozoa</taxon>
        <taxon>Nematoda</taxon>
        <taxon>Chromadorea</taxon>
        <taxon>Rhabditida</taxon>
        <taxon>Rhabditina</taxon>
        <taxon>Rhabditomorpha</taxon>
        <taxon>Rhabditoidea</taxon>
        <taxon>Rhabditidae</taxon>
        <taxon>Mesorhabditinae</taxon>
        <taxon>Mesorhabditis</taxon>
    </lineage>
</organism>
<dbReference type="Pfam" id="PF00388">
    <property type="entry name" value="PI-PLC-X"/>
    <property type="match status" value="1"/>
</dbReference>
<dbReference type="InterPro" id="IPR000909">
    <property type="entry name" value="PLipase_C_PInositol-sp_X_dom"/>
</dbReference>
<dbReference type="PANTHER" id="PTHR13593:SF113">
    <property type="entry name" value="SI:DKEY-266F7.9"/>
    <property type="match status" value="1"/>
</dbReference>
<keyword evidence="2" id="KW-1185">Reference proteome</keyword>
<dbReference type="AlphaFoldDB" id="A0AAF3F198"/>
<accession>A0AAF3F198</accession>
<dbReference type="Gene3D" id="3.20.20.190">
    <property type="entry name" value="Phosphatidylinositol (PI) phosphodiesterase"/>
    <property type="match status" value="1"/>
</dbReference>
<dbReference type="SUPFAM" id="SSF51695">
    <property type="entry name" value="PLC-like phosphodiesterases"/>
    <property type="match status" value="1"/>
</dbReference>
<name>A0AAF3F198_9BILA</name>
<dbReference type="Proteomes" id="UP000887575">
    <property type="component" value="Unassembled WGS sequence"/>
</dbReference>
<feature type="domain" description="Phosphatidylinositol-specific phospholipase C X" evidence="1">
    <location>
        <begin position="61"/>
        <end position="162"/>
    </location>
</feature>
<dbReference type="GO" id="GO:0008081">
    <property type="term" value="F:phosphoric diester hydrolase activity"/>
    <property type="evidence" value="ECO:0007669"/>
    <property type="project" value="InterPro"/>
</dbReference>
<dbReference type="WBParaSite" id="MBELARI_LOCUS20307.1">
    <property type="protein sequence ID" value="MBELARI_LOCUS20307.1"/>
    <property type="gene ID" value="MBELARI_LOCUS20307"/>
</dbReference>
<evidence type="ECO:0000259" key="1">
    <source>
        <dbReference type="Pfam" id="PF00388"/>
    </source>
</evidence>
<dbReference type="InterPro" id="IPR017946">
    <property type="entry name" value="PLC-like_Pdiesterase_TIM-brl"/>
</dbReference>
<dbReference type="GO" id="GO:0006629">
    <property type="term" value="P:lipid metabolic process"/>
    <property type="evidence" value="ECO:0007669"/>
    <property type="project" value="InterPro"/>
</dbReference>
<reference evidence="3" key="1">
    <citation type="submission" date="2024-02" db="UniProtKB">
        <authorList>
            <consortium name="WormBaseParasite"/>
        </authorList>
    </citation>
    <scope>IDENTIFICATION</scope>
</reference>
<proteinExistence type="predicted"/>
<protein>
    <submittedName>
        <fullName evidence="3">Phosphatidylinositol-specific phospholipase C X domain-containing protein</fullName>
    </submittedName>
</protein>
<dbReference type="PANTHER" id="PTHR13593">
    <property type="match status" value="1"/>
</dbReference>
<dbReference type="InterPro" id="IPR051057">
    <property type="entry name" value="PI-PLC_domain"/>
</dbReference>